<dbReference type="InterPro" id="IPR001387">
    <property type="entry name" value="Cro/C1-type_HTH"/>
</dbReference>
<reference evidence="3" key="1">
    <citation type="submission" date="2019-08" db="EMBL/GenBank/DDBJ databases">
        <authorList>
            <person name="Kucharzyk K."/>
            <person name="Murdoch R.W."/>
            <person name="Higgins S."/>
            <person name="Loffler F."/>
        </authorList>
    </citation>
    <scope>NUCLEOTIDE SEQUENCE</scope>
</reference>
<organism evidence="3">
    <name type="scientific">bioreactor metagenome</name>
    <dbReference type="NCBI Taxonomy" id="1076179"/>
    <lineage>
        <taxon>unclassified sequences</taxon>
        <taxon>metagenomes</taxon>
        <taxon>ecological metagenomes</taxon>
    </lineage>
</organism>
<sequence length="67" mass="7646">MKIRTLRRANNLTQFELAEKVGVHRTAVTMWETGKSFPTTKTLIELARVFEVPLDELIKADKDGSDK</sequence>
<dbReference type="SMART" id="SM00530">
    <property type="entry name" value="HTH_XRE"/>
    <property type="match status" value="1"/>
</dbReference>
<dbReference type="PANTHER" id="PTHR46558">
    <property type="entry name" value="TRACRIPTIONAL REGULATORY PROTEIN-RELATED-RELATED"/>
    <property type="match status" value="1"/>
</dbReference>
<dbReference type="GO" id="GO:0003677">
    <property type="term" value="F:DNA binding"/>
    <property type="evidence" value="ECO:0007669"/>
    <property type="project" value="UniProtKB-KW"/>
</dbReference>
<comment type="caution">
    <text evidence="3">The sequence shown here is derived from an EMBL/GenBank/DDBJ whole genome shotgun (WGS) entry which is preliminary data.</text>
</comment>
<evidence type="ECO:0000313" key="3">
    <source>
        <dbReference type="EMBL" id="MPM91147.1"/>
    </source>
</evidence>
<dbReference type="CDD" id="cd00093">
    <property type="entry name" value="HTH_XRE"/>
    <property type="match status" value="1"/>
</dbReference>
<evidence type="ECO:0000256" key="1">
    <source>
        <dbReference type="ARBA" id="ARBA00023125"/>
    </source>
</evidence>
<protein>
    <recommendedName>
        <fullName evidence="2">HTH cro/C1-type domain-containing protein</fullName>
    </recommendedName>
</protein>
<name>A0A645DPB0_9ZZZZ</name>
<dbReference type="Gene3D" id="1.10.260.40">
    <property type="entry name" value="lambda repressor-like DNA-binding domains"/>
    <property type="match status" value="1"/>
</dbReference>
<gene>
    <name evidence="3" type="ORF">SDC9_138273</name>
</gene>
<dbReference type="InterPro" id="IPR010982">
    <property type="entry name" value="Lambda_DNA-bd_dom_sf"/>
</dbReference>
<feature type="domain" description="HTH cro/C1-type" evidence="2">
    <location>
        <begin position="3"/>
        <end position="57"/>
    </location>
</feature>
<accession>A0A645DPB0</accession>
<dbReference type="PANTHER" id="PTHR46558:SF4">
    <property type="entry name" value="DNA-BIDING PHAGE PROTEIN"/>
    <property type="match status" value="1"/>
</dbReference>
<dbReference type="SUPFAM" id="SSF47413">
    <property type="entry name" value="lambda repressor-like DNA-binding domains"/>
    <property type="match status" value="1"/>
</dbReference>
<evidence type="ECO:0000259" key="2">
    <source>
        <dbReference type="PROSITE" id="PS50943"/>
    </source>
</evidence>
<proteinExistence type="predicted"/>
<dbReference type="AlphaFoldDB" id="A0A645DPB0"/>
<dbReference type="EMBL" id="VSSQ01038258">
    <property type="protein sequence ID" value="MPM91147.1"/>
    <property type="molecule type" value="Genomic_DNA"/>
</dbReference>
<keyword evidence="1" id="KW-0238">DNA-binding</keyword>
<dbReference type="PROSITE" id="PS50943">
    <property type="entry name" value="HTH_CROC1"/>
    <property type="match status" value="1"/>
</dbReference>
<dbReference type="Pfam" id="PF01381">
    <property type="entry name" value="HTH_3"/>
    <property type="match status" value="1"/>
</dbReference>